<dbReference type="AlphaFoldDB" id="A0A8H7NBB4"/>
<feature type="domain" description="Zn(2)-C6 fungal-type" evidence="8">
    <location>
        <begin position="44"/>
        <end position="73"/>
    </location>
</feature>
<proteinExistence type="predicted"/>
<comment type="caution">
    <text evidence="9">The sequence shown here is derived from an EMBL/GenBank/DDBJ whole genome shotgun (WGS) entry which is preliminary data.</text>
</comment>
<evidence type="ECO:0000256" key="1">
    <source>
        <dbReference type="ARBA" id="ARBA00004123"/>
    </source>
</evidence>
<gene>
    <name evidence="9" type="ORF">IM811_014282</name>
</gene>
<keyword evidence="2" id="KW-0479">Metal-binding</keyword>
<dbReference type="GO" id="GO:0045944">
    <property type="term" value="P:positive regulation of transcription by RNA polymerase II"/>
    <property type="evidence" value="ECO:0007669"/>
    <property type="project" value="TreeGrafter"/>
</dbReference>
<keyword evidence="4" id="KW-0238">DNA-binding</keyword>
<dbReference type="GO" id="GO:0008270">
    <property type="term" value="F:zinc ion binding"/>
    <property type="evidence" value="ECO:0007669"/>
    <property type="project" value="InterPro"/>
</dbReference>
<feature type="compositionally biased region" description="Polar residues" evidence="7">
    <location>
        <begin position="1"/>
        <end position="13"/>
    </location>
</feature>
<feature type="region of interest" description="Disordered" evidence="7">
    <location>
        <begin position="672"/>
        <end position="709"/>
    </location>
</feature>
<feature type="region of interest" description="Disordered" evidence="7">
    <location>
        <begin position="95"/>
        <end position="136"/>
    </location>
</feature>
<name>A0A8H7NBB4_BIOOC</name>
<accession>A0A8H7NBB4</accession>
<dbReference type="GO" id="GO:0000981">
    <property type="term" value="F:DNA-binding transcription factor activity, RNA polymerase II-specific"/>
    <property type="evidence" value="ECO:0007669"/>
    <property type="project" value="InterPro"/>
</dbReference>
<comment type="subcellular location">
    <subcellularLocation>
        <location evidence="1">Nucleus</location>
    </subcellularLocation>
</comment>
<sequence length="760" mass="83685">MNDAISSPRSQPPETMEPATTGPPRGKRRGRRSSIEGGIRTSQACEICRLKKVKCDGQQPCQYCAKRRLHCVFGAMNKRKMFSVEEIRELKDKVAQYEGQAQQPSQEPTQSGPSPTLMRPHSSSASIASASPNPVPHARATYVQHTEFTPPAVPARDPGSTQSPRHAKSPTIAPDSALSSSDNFGSEIRSLLASRTAVQLHNESPFSQAMSTTSRHCDAILQALPDWPSLIESRELLDLVVLNVGISQQLFDVRLFSDMLSRLYQGPTADEPPSRLWLVEALLVMAVGRLLQAKPALPGEDNPGASLFREATKCLPGVSVLKSHGILGIEVVALSAQYLQIVDRKAEAYVQASLALHLAVVRGMHKVGGDQMLPRSEAVHRNRLWWSIYMQHRRLAAAGGYPISLHDEAITVDPPSDFPGFPSSSAISMNVLAARITGQTIWTIYTNDKGSSESSFVEDVQNIFVSIESLERKLPTEYIMVLEGSQIHVGGLPFSKAAQATARTSSSLYLSIFQAFIHAGRPILLSIARRSHKANDQPYGRPSSALRRLAEKCVEAASKSLIILQELWNRGIMAKHAFLDLDALFSAGFVFVLLEIIAPKRGLGACGLDISRRILSHLMSLGNRAASRRLTELNQMCAHLEEFPYTVQQQSPVSQTHILSQRFSFERGYESDRINSHSHRSGRTRQNSLTSDEGNNPTYHLAEHDGHAPTDRPFLDIDASEISLDGEDGIFWAFQPGMYTGEELADWEMFESQITAADMP</sequence>
<dbReference type="CDD" id="cd12148">
    <property type="entry name" value="fungal_TF_MHR"/>
    <property type="match status" value="1"/>
</dbReference>
<dbReference type="PANTHER" id="PTHR47540:SF6">
    <property type="entry name" value="ZN(II)2CYS6 TRANSCRIPTION FACTOR (EUROFUNG)"/>
    <property type="match status" value="1"/>
</dbReference>
<keyword evidence="3" id="KW-0805">Transcription regulation</keyword>
<evidence type="ECO:0000256" key="7">
    <source>
        <dbReference type="SAM" id="MobiDB-lite"/>
    </source>
</evidence>
<keyword evidence="5" id="KW-0804">Transcription</keyword>
<dbReference type="InterPro" id="IPR001138">
    <property type="entry name" value="Zn2Cys6_DnaBD"/>
</dbReference>
<protein>
    <recommendedName>
        <fullName evidence="8">Zn(2)-C6 fungal-type domain-containing protein</fullName>
    </recommendedName>
</protein>
<dbReference type="InterPro" id="IPR051711">
    <property type="entry name" value="Stress_Response_Reg"/>
</dbReference>
<dbReference type="EMBL" id="JADCTT010000005">
    <property type="protein sequence ID" value="KAF9752488.1"/>
    <property type="molecule type" value="Genomic_DNA"/>
</dbReference>
<feature type="compositionally biased region" description="Low complexity" evidence="7">
    <location>
        <begin position="122"/>
        <end position="131"/>
    </location>
</feature>
<dbReference type="GO" id="GO:0006351">
    <property type="term" value="P:DNA-templated transcription"/>
    <property type="evidence" value="ECO:0007669"/>
    <property type="project" value="InterPro"/>
</dbReference>
<evidence type="ECO:0000313" key="10">
    <source>
        <dbReference type="Proteomes" id="UP000616885"/>
    </source>
</evidence>
<feature type="region of interest" description="Disordered" evidence="7">
    <location>
        <begin position="1"/>
        <end position="37"/>
    </location>
</feature>
<evidence type="ECO:0000256" key="2">
    <source>
        <dbReference type="ARBA" id="ARBA00022723"/>
    </source>
</evidence>
<feature type="compositionally biased region" description="Polar residues" evidence="7">
    <location>
        <begin position="99"/>
        <end position="114"/>
    </location>
</feature>
<dbReference type="Proteomes" id="UP000616885">
    <property type="component" value="Unassembled WGS sequence"/>
</dbReference>
<evidence type="ECO:0000259" key="8">
    <source>
        <dbReference type="PROSITE" id="PS50048"/>
    </source>
</evidence>
<evidence type="ECO:0000256" key="4">
    <source>
        <dbReference type="ARBA" id="ARBA00023125"/>
    </source>
</evidence>
<dbReference type="InterPro" id="IPR007219">
    <property type="entry name" value="XnlR_reg_dom"/>
</dbReference>
<feature type="region of interest" description="Disordered" evidence="7">
    <location>
        <begin position="149"/>
        <end position="181"/>
    </location>
</feature>
<dbReference type="GO" id="GO:0043565">
    <property type="term" value="F:sequence-specific DNA binding"/>
    <property type="evidence" value="ECO:0007669"/>
    <property type="project" value="TreeGrafter"/>
</dbReference>
<dbReference type="SUPFAM" id="SSF57701">
    <property type="entry name" value="Zn2/Cys6 DNA-binding domain"/>
    <property type="match status" value="1"/>
</dbReference>
<dbReference type="CDD" id="cd00067">
    <property type="entry name" value="GAL4"/>
    <property type="match status" value="1"/>
</dbReference>
<dbReference type="SMART" id="SM00066">
    <property type="entry name" value="GAL4"/>
    <property type="match status" value="1"/>
</dbReference>
<evidence type="ECO:0000313" key="9">
    <source>
        <dbReference type="EMBL" id="KAF9752488.1"/>
    </source>
</evidence>
<dbReference type="SMART" id="SM00906">
    <property type="entry name" value="Fungal_trans"/>
    <property type="match status" value="1"/>
</dbReference>
<dbReference type="InterPro" id="IPR036864">
    <property type="entry name" value="Zn2-C6_fun-type_DNA-bd_sf"/>
</dbReference>
<dbReference type="Pfam" id="PF00172">
    <property type="entry name" value="Zn_clus"/>
    <property type="match status" value="1"/>
</dbReference>
<dbReference type="PROSITE" id="PS50048">
    <property type="entry name" value="ZN2_CY6_FUNGAL_2"/>
    <property type="match status" value="1"/>
</dbReference>
<feature type="compositionally biased region" description="Polar residues" evidence="7">
    <location>
        <begin position="684"/>
        <end position="698"/>
    </location>
</feature>
<keyword evidence="6" id="KW-0539">Nucleus</keyword>
<dbReference type="PROSITE" id="PS00463">
    <property type="entry name" value="ZN2_CY6_FUNGAL_1"/>
    <property type="match status" value="1"/>
</dbReference>
<dbReference type="PANTHER" id="PTHR47540">
    <property type="entry name" value="THIAMINE REPRESSIBLE GENES REGULATORY PROTEIN THI5"/>
    <property type="match status" value="1"/>
</dbReference>
<evidence type="ECO:0000256" key="3">
    <source>
        <dbReference type="ARBA" id="ARBA00023015"/>
    </source>
</evidence>
<evidence type="ECO:0000256" key="5">
    <source>
        <dbReference type="ARBA" id="ARBA00023163"/>
    </source>
</evidence>
<dbReference type="Gene3D" id="4.10.240.10">
    <property type="entry name" value="Zn(2)-C6 fungal-type DNA-binding domain"/>
    <property type="match status" value="1"/>
</dbReference>
<organism evidence="9 10">
    <name type="scientific">Bionectria ochroleuca</name>
    <name type="common">Gliocladium roseum</name>
    <dbReference type="NCBI Taxonomy" id="29856"/>
    <lineage>
        <taxon>Eukaryota</taxon>
        <taxon>Fungi</taxon>
        <taxon>Dikarya</taxon>
        <taxon>Ascomycota</taxon>
        <taxon>Pezizomycotina</taxon>
        <taxon>Sordariomycetes</taxon>
        <taxon>Hypocreomycetidae</taxon>
        <taxon>Hypocreales</taxon>
        <taxon>Bionectriaceae</taxon>
        <taxon>Clonostachys</taxon>
    </lineage>
</organism>
<dbReference type="GO" id="GO:0005634">
    <property type="term" value="C:nucleus"/>
    <property type="evidence" value="ECO:0007669"/>
    <property type="project" value="UniProtKB-SubCell"/>
</dbReference>
<reference evidence="9" key="1">
    <citation type="submission" date="2020-10" db="EMBL/GenBank/DDBJ databases">
        <title>High-Quality Genome Resource of Clonostachys rosea strain S41 by Oxford Nanopore Long-Read Sequencing.</title>
        <authorList>
            <person name="Wang H."/>
        </authorList>
    </citation>
    <scope>NUCLEOTIDE SEQUENCE</scope>
    <source>
        <strain evidence="9">S41</strain>
    </source>
</reference>
<evidence type="ECO:0000256" key="6">
    <source>
        <dbReference type="ARBA" id="ARBA00023242"/>
    </source>
</evidence>